<sequence>MFTEAAKIIHHVYDFLSLLHPMTPLLDGGQRPAILGIASSDFCSNTSGAANVLDTVVAGAGVILLAIVLFKKHGFEPPLHHIFMCLGLAAGTVGHLLRDHHWLALGVNGYLMGSFFILSGGNLPLFVSLVGPGMQVLGRLKFDELEHACFIYAFSAIGFAVTKRQLFRWDILWMIGAYVTLRLDIYICYWMPFSMGAHWLSHLFFNFGIPSLVDLADEMHGGIQKLLL</sequence>
<dbReference type="EMBL" id="CAICTM010002100">
    <property type="protein sequence ID" value="CAB9527906.1"/>
    <property type="molecule type" value="Genomic_DNA"/>
</dbReference>
<proteinExistence type="predicted"/>
<evidence type="ECO:0000256" key="1">
    <source>
        <dbReference type="SAM" id="Phobius"/>
    </source>
</evidence>
<reference evidence="2" key="1">
    <citation type="submission" date="2020-06" db="EMBL/GenBank/DDBJ databases">
        <authorList>
            <consortium name="Plant Systems Biology data submission"/>
        </authorList>
    </citation>
    <scope>NUCLEOTIDE SEQUENCE</scope>
    <source>
        <strain evidence="2">D6</strain>
    </source>
</reference>
<evidence type="ECO:0000313" key="2">
    <source>
        <dbReference type="EMBL" id="CAB9527906.1"/>
    </source>
</evidence>
<feature type="transmembrane region" description="Helical" evidence="1">
    <location>
        <begin position="171"/>
        <end position="193"/>
    </location>
</feature>
<dbReference type="AlphaFoldDB" id="A0A9N8HW07"/>
<evidence type="ECO:0000313" key="3">
    <source>
        <dbReference type="Proteomes" id="UP001153069"/>
    </source>
</evidence>
<feature type="transmembrane region" description="Helical" evidence="1">
    <location>
        <begin position="49"/>
        <end position="70"/>
    </location>
</feature>
<protein>
    <submittedName>
        <fullName evidence="2">Uncharacterized protein</fullName>
    </submittedName>
</protein>
<dbReference type="Proteomes" id="UP001153069">
    <property type="component" value="Unassembled WGS sequence"/>
</dbReference>
<keyword evidence="1" id="KW-1133">Transmembrane helix</keyword>
<keyword evidence="3" id="KW-1185">Reference proteome</keyword>
<feature type="transmembrane region" description="Helical" evidence="1">
    <location>
        <begin position="110"/>
        <end position="131"/>
    </location>
</feature>
<keyword evidence="1" id="KW-0472">Membrane</keyword>
<organism evidence="2 3">
    <name type="scientific">Seminavis robusta</name>
    <dbReference type="NCBI Taxonomy" id="568900"/>
    <lineage>
        <taxon>Eukaryota</taxon>
        <taxon>Sar</taxon>
        <taxon>Stramenopiles</taxon>
        <taxon>Ochrophyta</taxon>
        <taxon>Bacillariophyta</taxon>
        <taxon>Bacillariophyceae</taxon>
        <taxon>Bacillariophycidae</taxon>
        <taxon>Naviculales</taxon>
        <taxon>Naviculaceae</taxon>
        <taxon>Seminavis</taxon>
    </lineage>
</organism>
<keyword evidence="1" id="KW-0812">Transmembrane</keyword>
<name>A0A9N8HW07_9STRA</name>
<accession>A0A9N8HW07</accession>
<gene>
    <name evidence="2" type="ORF">SEMRO_2102_G314610.1</name>
</gene>
<comment type="caution">
    <text evidence="2">The sequence shown here is derived from an EMBL/GenBank/DDBJ whole genome shotgun (WGS) entry which is preliminary data.</text>
</comment>